<dbReference type="AlphaFoldDB" id="A0A0C2H4N2"/>
<sequence>MCEILTTSIKTCKITMSRNTYKEDFKFLSELHKLGIAAQSELESDLLNTLSSLEGHVKVAQTLKNGWIHHQTFESTAELRRGEQVLLTSRFLRTASVTKEKMICLVTRFCFWIQYTFNIPCKSRLVKSRKTKGNNG</sequence>
<protein>
    <submittedName>
        <fullName evidence="1">Uncharacterized protein</fullName>
    </submittedName>
</protein>
<evidence type="ECO:0000313" key="2">
    <source>
        <dbReference type="Proteomes" id="UP000054047"/>
    </source>
</evidence>
<organism evidence="1 2">
    <name type="scientific">Ancylostoma duodenale</name>
    <dbReference type="NCBI Taxonomy" id="51022"/>
    <lineage>
        <taxon>Eukaryota</taxon>
        <taxon>Metazoa</taxon>
        <taxon>Ecdysozoa</taxon>
        <taxon>Nematoda</taxon>
        <taxon>Chromadorea</taxon>
        <taxon>Rhabditida</taxon>
        <taxon>Rhabditina</taxon>
        <taxon>Rhabditomorpha</taxon>
        <taxon>Strongyloidea</taxon>
        <taxon>Ancylostomatidae</taxon>
        <taxon>Ancylostomatinae</taxon>
        <taxon>Ancylostoma</taxon>
    </lineage>
</organism>
<evidence type="ECO:0000313" key="1">
    <source>
        <dbReference type="EMBL" id="KIH64331.1"/>
    </source>
</evidence>
<accession>A0A0C2H4N2</accession>
<keyword evidence="2" id="KW-1185">Reference proteome</keyword>
<dbReference type="Proteomes" id="UP000054047">
    <property type="component" value="Unassembled WGS sequence"/>
</dbReference>
<gene>
    <name evidence="1" type="ORF">ANCDUO_05358</name>
</gene>
<name>A0A0C2H4N2_9BILA</name>
<dbReference type="EMBL" id="KN728128">
    <property type="protein sequence ID" value="KIH64331.1"/>
    <property type="molecule type" value="Genomic_DNA"/>
</dbReference>
<reference evidence="1 2" key="1">
    <citation type="submission" date="2013-12" db="EMBL/GenBank/DDBJ databases">
        <title>Draft genome of the parsitic nematode Ancylostoma duodenale.</title>
        <authorList>
            <person name="Mitreva M."/>
        </authorList>
    </citation>
    <scope>NUCLEOTIDE SEQUENCE [LARGE SCALE GENOMIC DNA]</scope>
    <source>
        <strain evidence="1 2">Zhejiang</strain>
    </source>
</reference>
<proteinExistence type="predicted"/>